<evidence type="ECO:0000313" key="3">
    <source>
        <dbReference type="Proteomes" id="UP000236751"/>
    </source>
</evidence>
<feature type="transmembrane region" description="Helical" evidence="1">
    <location>
        <begin position="12"/>
        <end position="31"/>
    </location>
</feature>
<proteinExistence type="predicted"/>
<evidence type="ECO:0000313" key="2">
    <source>
        <dbReference type="EMBL" id="SEF88110.1"/>
    </source>
</evidence>
<keyword evidence="1" id="KW-0812">Transmembrane</keyword>
<dbReference type="Proteomes" id="UP000236751">
    <property type="component" value="Unassembled WGS sequence"/>
</dbReference>
<name>A0A1H5VLM7_NITMU</name>
<keyword evidence="1" id="KW-0472">Membrane</keyword>
<evidence type="ECO:0000256" key="1">
    <source>
        <dbReference type="SAM" id="Phobius"/>
    </source>
</evidence>
<gene>
    <name evidence="2" type="ORF">SAMN05216403_1131</name>
</gene>
<organism evidence="2 3">
    <name type="scientific">Nitrosospira multiformis (strain ATCC 25196 / NCIMB 11849 / C 71)</name>
    <dbReference type="NCBI Taxonomy" id="323848"/>
    <lineage>
        <taxon>Bacteria</taxon>
        <taxon>Pseudomonadati</taxon>
        <taxon>Pseudomonadota</taxon>
        <taxon>Betaproteobacteria</taxon>
        <taxon>Nitrosomonadales</taxon>
        <taxon>Nitrosomonadaceae</taxon>
        <taxon>Nitrosospira</taxon>
    </lineage>
</organism>
<accession>A0A1H5VLM7</accession>
<reference evidence="2 3" key="1">
    <citation type="submission" date="2016-10" db="EMBL/GenBank/DDBJ databases">
        <authorList>
            <person name="de Groot N.N."/>
        </authorList>
    </citation>
    <scope>NUCLEOTIDE SEQUENCE [LARGE SCALE GENOMIC DNA]</scope>
    <source>
        <strain evidence="2 3">Nl13</strain>
    </source>
</reference>
<dbReference type="AlphaFoldDB" id="A0A1H5VLM7"/>
<sequence>MYKETGLNDANIFSTQATAVFAGIFLGRKMINGYLIRSMYASAQYGSRQNGILQSLVARLGSLERNAIIGLNGYLAAVNL</sequence>
<protein>
    <submittedName>
        <fullName evidence="2">Uncharacterized protein</fullName>
    </submittedName>
</protein>
<keyword evidence="1" id="KW-1133">Transmembrane helix</keyword>
<dbReference type="EMBL" id="FNVK01000013">
    <property type="protein sequence ID" value="SEF88110.1"/>
    <property type="molecule type" value="Genomic_DNA"/>
</dbReference>